<evidence type="ECO:0000313" key="2">
    <source>
        <dbReference type="Proteomes" id="UP001732700"/>
    </source>
</evidence>
<keyword evidence="2" id="KW-1185">Reference proteome</keyword>
<accession>A0ACD5WFP2</accession>
<reference evidence="1" key="1">
    <citation type="submission" date="2021-05" db="EMBL/GenBank/DDBJ databases">
        <authorList>
            <person name="Scholz U."/>
            <person name="Mascher M."/>
            <person name="Fiebig A."/>
        </authorList>
    </citation>
    <scope>NUCLEOTIDE SEQUENCE [LARGE SCALE GENOMIC DNA]</scope>
</reference>
<evidence type="ECO:0000313" key="1">
    <source>
        <dbReference type="EnsemblPlants" id="AVESA.00010b.r2.4AG0632160.1.CDS"/>
    </source>
</evidence>
<dbReference type="Proteomes" id="UP001732700">
    <property type="component" value="Chromosome 4A"/>
</dbReference>
<dbReference type="EnsemblPlants" id="AVESA.00010b.r2.4AG0632160.1">
    <property type="protein sequence ID" value="AVESA.00010b.r2.4AG0632160.1.CDS"/>
    <property type="gene ID" value="AVESA.00010b.r2.4AG0632160"/>
</dbReference>
<name>A0ACD5WFP2_AVESA</name>
<reference evidence="1" key="2">
    <citation type="submission" date="2025-09" db="UniProtKB">
        <authorList>
            <consortium name="EnsemblPlants"/>
        </authorList>
    </citation>
    <scope>IDENTIFICATION</scope>
</reference>
<organism evidence="1 2">
    <name type="scientific">Avena sativa</name>
    <name type="common">Oat</name>
    <dbReference type="NCBI Taxonomy" id="4498"/>
    <lineage>
        <taxon>Eukaryota</taxon>
        <taxon>Viridiplantae</taxon>
        <taxon>Streptophyta</taxon>
        <taxon>Embryophyta</taxon>
        <taxon>Tracheophyta</taxon>
        <taxon>Spermatophyta</taxon>
        <taxon>Magnoliopsida</taxon>
        <taxon>Liliopsida</taxon>
        <taxon>Poales</taxon>
        <taxon>Poaceae</taxon>
        <taxon>BOP clade</taxon>
        <taxon>Pooideae</taxon>
        <taxon>Poodae</taxon>
        <taxon>Poeae</taxon>
        <taxon>Poeae Chloroplast Group 1 (Aveneae type)</taxon>
        <taxon>Aveninae</taxon>
        <taxon>Avena</taxon>
    </lineage>
</organism>
<protein>
    <submittedName>
        <fullName evidence="1">Uncharacterized protein</fullName>
    </submittedName>
</protein>
<proteinExistence type="predicted"/>
<sequence length="619" mass="67327">MAAAADFARSKEAMSYALCIHLDRDPKSISSTLIKESDIASLFSHFVNNPDDEVKKWVEFSSNFASSDGEQHTLLGNLNQHLSQMSVILASGFIPSVADIVVFATVQVFMSHLSDSELQKYPNILRWMDYIQNTIDFGTALQKINVPKSVFNPPSPSPPKKADKGDTDPSSKKAVSGQKIAAKSDGAADSKKAAEENKVPGDKANATSAKNNKPSGDKKKAQEKTTGKTTEAAAEKAPQKSAEKDSECNVSILNIQVGLIRKAWKHPSADSLLVEEIDLGDGNVRQVVSGLAKFFSPDEIVNRRVVLITNVKPGKLRDVMSAGLVLCASNKDHTVVEPLIPPEEAKLGERISFAGFDGKPEDVLNPKKKQLDKITPTNSEPGDDTAKETAEIEPEEAQEVWREMLKQFKGEAIRMQALTAEAYVVYSKRAREVLLEASEKLKIQADKAQKDLSVIAAEVGEEGQEYLKLAAQNSPDSVKDVTETINALGKLNGPSEYHDYHVSIPFGTYLTVGGFLNFMLTGSVSAIRFGFVLGFALLALGVSSLRSQRASGRQPRLLLKGQAAIASVIFFRELSIFFQRGWFPNIFMVLLSGLVAAFYIHRIVTGGHKGPSTESGSEN</sequence>